<keyword evidence="3" id="KW-0282">Flagellum</keyword>
<feature type="domain" description="Flagellar hook-length control protein-like C-terminal" evidence="2">
    <location>
        <begin position="285"/>
        <end position="365"/>
    </location>
</feature>
<comment type="caution">
    <text evidence="3">The sequence shown here is derived from an EMBL/GenBank/DDBJ whole genome shotgun (WGS) entry which is preliminary data.</text>
</comment>
<feature type="compositionally biased region" description="Polar residues" evidence="1">
    <location>
        <begin position="356"/>
        <end position="373"/>
    </location>
</feature>
<name>A0ABW0T7C8_9HYPH</name>
<organism evidence="3 4">
    <name type="scientific">Nitratireductor kimnyeongensis</name>
    <dbReference type="NCBI Taxonomy" id="430679"/>
    <lineage>
        <taxon>Bacteria</taxon>
        <taxon>Pseudomonadati</taxon>
        <taxon>Pseudomonadota</taxon>
        <taxon>Alphaproteobacteria</taxon>
        <taxon>Hyphomicrobiales</taxon>
        <taxon>Phyllobacteriaceae</taxon>
        <taxon>Nitratireductor</taxon>
    </lineage>
</organism>
<evidence type="ECO:0000259" key="2">
    <source>
        <dbReference type="Pfam" id="PF02120"/>
    </source>
</evidence>
<dbReference type="Proteomes" id="UP001596107">
    <property type="component" value="Unassembled WGS sequence"/>
</dbReference>
<evidence type="ECO:0000313" key="3">
    <source>
        <dbReference type="EMBL" id="MFC5585280.1"/>
    </source>
</evidence>
<proteinExistence type="predicted"/>
<dbReference type="Gene3D" id="3.30.750.140">
    <property type="match status" value="1"/>
</dbReference>
<keyword evidence="3" id="KW-0966">Cell projection</keyword>
<feature type="compositionally biased region" description="Polar residues" evidence="1">
    <location>
        <begin position="99"/>
        <end position="108"/>
    </location>
</feature>
<reference evidence="4" key="1">
    <citation type="journal article" date="2019" name="Int. J. Syst. Evol. Microbiol.">
        <title>The Global Catalogue of Microorganisms (GCM) 10K type strain sequencing project: providing services to taxonomists for standard genome sequencing and annotation.</title>
        <authorList>
            <consortium name="The Broad Institute Genomics Platform"/>
            <consortium name="The Broad Institute Genome Sequencing Center for Infectious Disease"/>
            <person name="Wu L."/>
            <person name="Ma J."/>
        </authorList>
    </citation>
    <scope>NUCLEOTIDE SEQUENCE [LARGE SCALE GENOMIC DNA]</scope>
    <source>
        <strain evidence="4">JCM 3366</strain>
    </source>
</reference>
<dbReference type="Pfam" id="PF02120">
    <property type="entry name" value="Flg_hook"/>
    <property type="match status" value="1"/>
</dbReference>
<keyword evidence="4" id="KW-1185">Reference proteome</keyword>
<dbReference type="RefSeq" id="WP_223021392.1">
    <property type="nucleotide sequence ID" value="NZ_CP078143.1"/>
</dbReference>
<keyword evidence="3" id="KW-0969">Cilium</keyword>
<sequence length="425" mass="44606">MNPAISRSLPTSLQPLDKGPQKRTGGEPLSSAFEEALSETPNTKGDSEKKSSEEATDWKPIRWTLAEGLGARKEPSGDEEPPNEGSEPTLLPEALFSRQGPSVSNDMSGETGFVDGDERTADTARELLSDEDGRAVDSGGKPEAAPLVSEDAPVAPQMASAQPLVQANERTRERMVPARPSDKAEQSLPGLAKASEKTALSVGDKPSTPAAIEQATKQLGKPDAALRGLGGNEGPGRENGHQQQQEIRVVSIQRAPAPAPTVGGDPNPLTSRAGTSEAAQLQASQQGEAGKMVQTLKIQLQPAELGTVTAKLRLVGEQLMVDLQVESTEARHRLSTDSESIVKALRSLGYDIDRVTVQQSAPGGQSNTATGGNTRDGAFQSMSDSRGEGDPSRGAGGDRSTREEARNGGRQAQDTADASHNGLYI</sequence>
<dbReference type="InterPro" id="IPR021136">
    <property type="entry name" value="Flagellar_hook_control-like_C"/>
</dbReference>
<gene>
    <name evidence="3" type="ORF">ACFPOD_09160</name>
</gene>
<accession>A0ABW0T7C8</accession>
<feature type="compositionally biased region" description="Basic and acidic residues" evidence="1">
    <location>
        <begin position="45"/>
        <end position="60"/>
    </location>
</feature>
<protein>
    <submittedName>
        <fullName evidence="3">Flagellar hook-length control protein FliK</fullName>
    </submittedName>
</protein>
<evidence type="ECO:0000313" key="4">
    <source>
        <dbReference type="Proteomes" id="UP001596107"/>
    </source>
</evidence>
<dbReference type="EMBL" id="JBHSNB010000002">
    <property type="protein sequence ID" value="MFC5585280.1"/>
    <property type="molecule type" value="Genomic_DNA"/>
</dbReference>
<feature type="region of interest" description="Disordered" evidence="1">
    <location>
        <begin position="356"/>
        <end position="425"/>
    </location>
</feature>
<feature type="region of interest" description="Disordered" evidence="1">
    <location>
        <begin position="1"/>
        <end position="246"/>
    </location>
</feature>
<evidence type="ECO:0000256" key="1">
    <source>
        <dbReference type="SAM" id="MobiDB-lite"/>
    </source>
</evidence>
<feature type="compositionally biased region" description="Basic and acidic residues" evidence="1">
    <location>
        <begin position="116"/>
        <end position="135"/>
    </location>
</feature>
<dbReference type="InterPro" id="IPR038610">
    <property type="entry name" value="FliK-like_C_sf"/>
</dbReference>
<feature type="compositionally biased region" description="Basic and acidic residues" evidence="1">
    <location>
        <begin position="169"/>
        <end position="185"/>
    </location>
</feature>
<dbReference type="CDD" id="cd17470">
    <property type="entry name" value="T3SS_Flik_C"/>
    <property type="match status" value="1"/>
</dbReference>